<reference evidence="3" key="2">
    <citation type="submission" date="2014-06" db="EMBL/GenBank/DDBJ databases">
        <authorList>
            <person name="Genoscope - CEA"/>
        </authorList>
    </citation>
    <scope>NUCLEOTIDE SEQUENCE</scope>
</reference>
<feature type="signal peptide" evidence="1">
    <location>
        <begin position="1"/>
        <end position="17"/>
    </location>
</feature>
<dbReference type="OMA" id="MVSAVHI"/>
<sequence length="153" mass="17641">MGFMWYLILHSPLSVSAKYPAFSPQMHEQNRIYSLKRVCKLLNRSWNRIQWADYTMKAPTTVGRESKVLNGCISFLALPFQPLMVSAVHIGMMEVSFAKRVLKDPDLKAAHNVHKISTLLGGVLFIANNLFPETTIHSRWLASRCSHWRWNLQ</sequence>
<evidence type="ECO:0000256" key="1">
    <source>
        <dbReference type="SAM" id="SignalP"/>
    </source>
</evidence>
<dbReference type="PANTHER" id="PTHR35100">
    <property type="entry name" value="FOLD PROTEIN"/>
    <property type="match status" value="1"/>
</dbReference>
<dbReference type="AlphaFoldDB" id="A0A078F8T0"/>
<feature type="chain" id="PRO_5040560309" evidence="1">
    <location>
        <begin position="18"/>
        <end position="153"/>
    </location>
</feature>
<accession>A0A078F8T0</accession>
<dbReference type="Gramene" id="CDY09497">
    <property type="protein sequence ID" value="CDY09497"/>
    <property type="gene ID" value="GSBRNA2T00031046001"/>
</dbReference>
<keyword evidence="1" id="KW-0732">Signal</keyword>
<protein>
    <submittedName>
        <fullName evidence="2">(rape) hypothetical protein</fullName>
    </submittedName>
    <submittedName>
        <fullName evidence="3">BnaC02g20390D protein</fullName>
    </submittedName>
</protein>
<evidence type="ECO:0000313" key="3">
    <source>
        <dbReference type="EMBL" id="CDY09497.1"/>
    </source>
</evidence>
<dbReference type="STRING" id="3708.A0A078F8T0"/>
<reference evidence="2" key="3">
    <citation type="submission" date="2021-01" db="EMBL/GenBank/DDBJ databases">
        <authorList>
            <consortium name="Genoscope - CEA"/>
            <person name="William W."/>
        </authorList>
    </citation>
    <scope>NUCLEOTIDE SEQUENCE</scope>
</reference>
<dbReference type="EMBL" id="LK031996">
    <property type="protein sequence ID" value="CDY09497.1"/>
    <property type="molecule type" value="Genomic_DNA"/>
</dbReference>
<reference evidence="3 4" key="1">
    <citation type="journal article" date="2014" name="Science">
        <title>Plant genetics. Early allopolyploid evolution in the post-Neolithic Brassica napus oilseed genome.</title>
        <authorList>
            <person name="Chalhoub B."/>
            <person name="Denoeud F."/>
            <person name="Liu S."/>
            <person name="Parkin I.A."/>
            <person name="Tang H."/>
            <person name="Wang X."/>
            <person name="Chiquet J."/>
            <person name="Belcram H."/>
            <person name="Tong C."/>
            <person name="Samans B."/>
            <person name="Correa M."/>
            <person name="Da Silva C."/>
            <person name="Just J."/>
            <person name="Falentin C."/>
            <person name="Koh C.S."/>
            <person name="Le Clainche I."/>
            <person name="Bernard M."/>
            <person name="Bento P."/>
            <person name="Noel B."/>
            <person name="Labadie K."/>
            <person name="Alberti A."/>
            <person name="Charles M."/>
            <person name="Arnaud D."/>
            <person name="Guo H."/>
            <person name="Daviaud C."/>
            <person name="Alamery S."/>
            <person name="Jabbari K."/>
            <person name="Zhao M."/>
            <person name="Edger P.P."/>
            <person name="Chelaifa H."/>
            <person name="Tack D."/>
            <person name="Lassalle G."/>
            <person name="Mestiri I."/>
            <person name="Schnel N."/>
            <person name="Le Paslier M.C."/>
            <person name="Fan G."/>
            <person name="Renault V."/>
            <person name="Bayer P.E."/>
            <person name="Golicz A.A."/>
            <person name="Manoli S."/>
            <person name="Lee T.H."/>
            <person name="Thi V.H."/>
            <person name="Chalabi S."/>
            <person name="Hu Q."/>
            <person name="Fan C."/>
            <person name="Tollenaere R."/>
            <person name="Lu Y."/>
            <person name="Battail C."/>
            <person name="Shen J."/>
            <person name="Sidebottom C.H."/>
            <person name="Wang X."/>
            <person name="Canaguier A."/>
            <person name="Chauveau A."/>
            <person name="Berard A."/>
            <person name="Deniot G."/>
            <person name="Guan M."/>
            <person name="Liu Z."/>
            <person name="Sun F."/>
            <person name="Lim Y.P."/>
            <person name="Lyons E."/>
            <person name="Town C.D."/>
            <person name="Bancroft I."/>
            <person name="Wang X."/>
            <person name="Meng J."/>
            <person name="Ma J."/>
            <person name="Pires J.C."/>
            <person name="King G.J."/>
            <person name="Brunel D."/>
            <person name="Delourme R."/>
            <person name="Renard M."/>
            <person name="Aury J.M."/>
            <person name="Adams K.L."/>
            <person name="Batley J."/>
            <person name="Snowdon R.J."/>
            <person name="Tost J."/>
            <person name="Edwards D."/>
            <person name="Zhou Y."/>
            <person name="Hua W."/>
            <person name="Sharpe A.G."/>
            <person name="Paterson A.H."/>
            <person name="Guan C."/>
            <person name="Wincker P."/>
        </authorList>
    </citation>
    <scope>NUCLEOTIDE SEQUENCE [LARGE SCALE GENOMIC DNA]</scope>
    <source>
        <strain evidence="4">cv. Darmor-bzh</strain>
    </source>
</reference>
<dbReference type="EMBL" id="HG994366">
    <property type="protein sequence ID" value="CAF1908037.1"/>
    <property type="molecule type" value="Genomic_DNA"/>
</dbReference>
<organism evidence="3 4">
    <name type="scientific">Brassica napus</name>
    <name type="common">Rape</name>
    <dbReference type="NCBI Taxonomy" id="3708"/>
    <lineage>
        <taxon>Eukaryota</taxon>
        <taxon>Viridiplantae</taxon>
        <taxon>Streptophyta</taxon>
        <taxon>Embryophyta</taxon>
        <taxon>Tracheophyta</taxon>
        <taxon>Spermatophyta</taxon>
        <taxon>Magnoliopsida</taxon>
        <taxon>eudicotyledons</taxon>
        <taxon>Gunneridae</taxon>
        <taxon>Pentapetalae</taxon>
        <taxon>rosids</taxon>
        <taxon>malvids</taxon>
        <taxon>Brassicales</taxon>
        <taxon>Brassicaceae</taxon>
        <taxon>Brassiceae</taxon>
        <taxon>Brassica</taxon>
    </lineage>
</organism>
<evidence type="ECO:0000313" key="4">
    <source>
        <dbReference type="Proteomes" id="UP000028999"/>
    </source>
</evidence>
<dbReference type="Proteomes" id="UP000028999">
    <property type="component" value="Unassembled WGS sequence"/>
</dbReference>
<name>A0A078F8T0_BRANA</name>
<dbReference type="PANTHER" id="PTHR35100:SF1">
    <property type="entry name" value="F15H11.13 PROTEIN"/>
    <property type="match status" value="1"/>
</dbReference>
<proteinExistence type="predicted"/>
<keyword evidence="4" id="KW-1185">Reference proteome</keyword>
<dbReference type="Proteomes" id="UP001295469">
    <property type="component" value="Chromosome C02"/>
</dbReference>
<evidence type="ECO:0000313" key="2">
    <source>
        <dbReference type="EMBL" id="CAF1908037.1"/>
    </source>
</evidence>
<dbReference type="PaxDb" id="3708-A0A078F8T0"/>
<gene>
    <name evidence="3" type="primary">BnaC02g20390D</name>
    <name evidence="2" type="ORF">DARMORV10_C02P28370.1</name>
    <name evidence="3" type="ORF">GSBRNA2T00031046001</name>
</gene>